<dbReference type="SMART" id="SM01065">
    <property type="entry name" value="CBM_2"/>
    <property type="match status" value="1"/>
</dbReference>
<organism evidence="2 3">
    <name type="scientific">Cyanidium caldarium</name>
    <name type="common">Red alga</name>
    <dbReference type="NCBI Taxonomy" id="2771"/>
    <lineage>
        <taxon>Eukaryota</taxon>
        <taxon>Rhodophyta</taxon>
        <taxon>Bangiophyceae</taxon>
        <taxon>Cyanidiales</taxon>
        <taxon>Cyanidiaceae</taxon>
        <taxon>Cyanidium</taxon>
    </lineage>
</organism>
<dbReference type="InterPro" id="IPR013783">
    <property type="entry name" value="Ig-like_fold"/>
</dbReference>
<dbReference type="InterPro" id="IPR002044">
    <property type="entry name" value="CBM20"/>
</dbReference>
<dbReference type="PROSITE" id="PS51166">
    <property type="entry name" value="CBM20"/>
    <property type="match status" value="1"/>
</dbReference>
<feature type="domain" description="CBM20" evidence="1">
    <location>
        <begin position="2"/>
        <end position="115"/>
    </location>
</feature>
<dbReference type="GO" id="GO:0016020">
    <property type="term" value="C:membrane"/>
    <property type="evidence" value="ECO:0007669"/>
    <property type="project" value="TreeGrafter"/>
</dbReference>
<keyword evidence="3" id="KW-1185">Reference proteome</keyword>
<evidence type="ECO:0000313" key="2">
    <source>
        <dbReference type="EMBL" id="KAK4535350.1"/>
    </source>
</evidence>
<dbReference type="EMBL" id="JANCYW010000004">
    <property type="protein sequence ID" value="KAK4535350.1"/>
    <property type="molecule type" value="Genomic_DNA"/>
</dbReference>
<dbReference type="Proteomes" id="UP001301350">
    <property type="component" value="Unassembled WGS sequence"/>
</dbReference>
<accession>A0AAV9ITB7</accession>
<dbReference type="PANTHER" id="PTHR15048:SF0">
    <property type="entry name" value="STARCH-BINDING DOMAIN-CONTAINING PROTEIN 1"/>
    <property type="match status" value="1"/>
</dbReference>
<comment type="caution">
    <text evidence="2">The sequence shown here is derived from an EMBL/GenBank/DDBJ whole genome shotgun (WGS) entry which is preliminary data.</text>
</comment>
<dbReference type="Gene3D" id="2.60.40.10">
    <property type="entry name" value="Immunoglobulins"/>
    <property type="match status" value="1"/>
</dbReference>
<evidence type="ECO:0000259" key="1">
    <source>
        <dbReference type="PROSITE" id="PS51166"/>
    </source>
</evidence>
<dbReference type="PANTHER" id="PTHR15048">
    <property type="entry name" value="STARCH-BINDING DOMAIN-CONTAINING PROTEIN 1"/>
    <property type="match status" value="1"/>
</dbReference>
<gene>
    <name evidence="2" type="ORF">CDCA_CDCA04G1375</name>
</gene>
<name>A0AAV9ITB7_CYACA</name>
<dbReference type="GO" id="GO:2001070">
    <property type="term" value="F:starch binding"/>
    <property type="evidence" value="ECO:0007669"/>
    <property type="project" value="InterPro"/>
</dbReference>
<dbReference type="Pfam" id="PF00686">
    <property type="entry name" value="CBM_20"/>
    <property type="match status" value="1"/>
</dbReference>
<dbReference type="SUPFAM" id="SSF49452">
    <property type="entry name" value="Starch-binding domain-like"/>
    <property type="match status" value="1"/>
</dbReference>
<evidence type="ECO:0000313" key="3">
    <source>
        <dbReference type="Proteomes" id="UP001301350"/>
    </source>
</evidence>
<protein>
    <recommendedName>
        <fullName evidence="1">CBM20 domain-containing protein</fullName>
    </recommendedName>
</protein>
<sequence>MTAVEDGVEVQFRLTVVSHMPLDRMLMAYELGVVGSIAALGDWDWKRALRLELCSVEQHTWAAELRLPHTDTIEYKYVLVAPDGSRCLWEQAGNRALHLVEPTLAFVRADDRALF</sequence>
<dbReference type="AlphaFoldDB" id="A0AAV9ITB7"/>
<reference evidence="2 3" key="1">
    <citation type="submission" date="2022-07" db="EMBL/GenBank/DDBJ databases">
        <title>Genome-wide signatures of adaptation to extreme environments.</title>
        <authorList>
            <person name="Cho C.H."/>
            <person name="Yoon H.S."/>
        </authorList>
    </citation>
    <scope>NUCLEOTIDE SEQUENCE [LARGE SCALE GENOMIC DNA]</scope>
    <source>
        <strain evidence="2 3">DBV 063 E5</strain>
    </source>
</reference>
<dbReference type="InterPro" id="IPR013784">
    <property type="entry name" value="Carb-bd-like_fold"/>
</dbReference>
<proteinExistence type="predicted"/>